<name>A0A8C8RS06_9SAUR</name>
<reference evidence="1" key="2">
    <citation type="submission" date="2025-09" db="UniProtKB">
        <authorList>
            <consortium name="Ensembl"/>
        </authorList>
    </citation>
    <scope>IDENTIFICATION</scope>
</reference>
<proteinExistence type="predicted"/>
<dbReference type="AlphaFoldDB" id="A0A8C8RS06"/>
<accession>A0A8C8RS06</accession>
<evidence type="ECO:0000313" key="2">
    <source>
        <dbReference type="Proteomes" id="UP000694393"/>
    </source>
</evidence>
<dbReference type="Proteomes" id="UP000694393">
    <property type="component" value="Unplaced"/>
</dbReference>
<protein>
    <submittedName>
        <fullName evidence="1">Uncharacterized protein</fullName>
    </submittedName>
</protein>
<organism evidence="1 2">
    <name type="scientific">Pelusios castaneus</name>
    <name type="common">West African mud turtle</name>
    <dbReference type="NCBI Taxonomy" id="367368"/>
    <lineage>
        <taxon>Eukaryota</taxon>
        <taxon>Metazoa</taxon>
        <taxon>Chordata</taxon>
        <taxon>Craniata</taxon>
        <taxon>Vertebrata</taxon>
        <taxon>Euteleostomi</taxon>
        <taxon>Archelosauria</taxon>
        <taxon>Testudinata</taxon>
        <taxon>Testudines</taxon>
        <taxon>Pleurodira</taxon>
        <taxon>Pelomedusidae</taxon>
        <taxon>Pelusios</taxon>
    </lineage>
</organism>
<sequence length="95" mass="10521">PTTTKKNQPNKNPTAIKINTRIANEKYLRSHKEVELLLSGFLRCSSLVQVKQISSLSPLLSGSQLLLPSLLPPPPGLPFGSQRFSQWVVFPLSLQ</sequence>
<dbReference type="Ensembl" id="ENSPCET00000009073.1">
    <property type="protein sequence ID" value="ENSPCEP00000008760.1"/>
    <property type="gene ID" value="ENSPCEG00000007032.1"/>
</dbReference>
<reference evidence="1" key="1">
    <citation type="submission" date="2025-08" db="UniProtKB">
        <authorList>
            <consortium name="Ensembl"/>
        </authorList>
    </citation>
    <scope>IDENTIFICATION</scope>
</reference>
<keyword evidence="2" id="KW-1185">Reference proteome</keyword>
<evidence type="ECO:0000313" key="1">
    <source>
        <dbReference type="Ensembl" id="ENSPCEP00000008760.1"/>
    </source>
</evidence>